<keyword evidence="2" id="KW-1133">Transmembrane helix</keyword>
<dbReference type="EMBL" id="ML119907">
    <property type="protein sequence ID" value="RPA71686.1"/>
    <property type="molecule type" value="Genomic_DNA"/>
</dbReference>
<reference evidence="3 4" key="1">
    <citation type="journal article" date="2018" name="Nat. Ecol. Evol.">
        <title>Pezizomycetes genomes reveal the molecular basis of ectomycorrhizal truffle lifestyle.</title>
        <authorList>
            <person name="Murat C."/>
            <person name="Payen T."/>
            <person name="Noel B."/>
            <person name="Kuo A."/>
            <person name="Morin E."/>
            <person name="Chen J."/>
            <person name="Kohler A."/>
            <person name="Krizsan K."/>
            <person name="Balestrini R."/>
            <person name="Da Silva C."/>
            <person name="Montanini B."/>
            <person name="Hainaut M."/>
            <person name="Levati E."/>
            <person name="Barry K.W."/>
            <person name="Belfiori B."/>
            <person name="Cichocki N."/>
            <person name="Clum A."/>
            <person name="Dockter R.B."/>
            <person name="Fauchery L."/>
            <person name="Guy J."/>
            <person name="Iotti M."/>
            <person name="Le Tacon F."/>
            <person name="Lindquist E.A."/>
            <person name="Lipzen A."/>
            <person name="Malagnac F."/>
            <person name="Mello A."/>
            <person name="Molinier V."/>
            <person name="Miyauchi S."/>
            <person name="Poulain J."/>
            <person name="Riccioni C."/>
            <person name="Rubini A."/>
            <person name="Sitrit Y."/>
            <person name="Splivallo R."/>
            <person name="Traeger S."/>
            <person name="Wang M."/>
            <person name="Zifcakova L."/>
            <person name="Wipf D."/>
            <person name="Zambonelli A."/>
            <person name="Paolocci F."/>
            <person name="Nowrousian M."/>
            <person name="Ottonello S."/>
            <person name="Baldrian P."/>
            <person name="Spatafora J.W."/>
            <person name="Henrissat B."/>
            <person name="Nagy L.G."/>
            <person name="Aury J.M."/>
            <person name="Wincker P."/>
            <person name="Grigoriev I.V."/>
            <person name="Bonfante P."/>
            <person name="Martin F.M."/>
        </authorList>
    </citation>
    <scope>NUCLEOTIDE SEQUENCE [LARGE SCALE GENOMIC DNA]</scope>
    <source>
        <strain evidence="3 4">RN42</strain>
    </source>
</reference>
<evidence type="ECO:0000256" key="2">
    <source>
        <dbReference type="SAM" id="Phobius"/>
    </source>
</evidence>
<gene>
    <name evidence="3" type="ORF">BJ508DRAFT_335795</name>
</gene>
<feature type="compositionally biased region" description="Basic and acidic residues" evidence="1">
    <location>
        <begin position="161"/>
        <end position="186"/>
    </location>
</feature>
<organism evidence="3 4">
    <name type="scientific">Ascobolus immersus RN42</name>
    <dbReference type="NCBI Taxonomy" id="1160509"/>
    <lineage>
        <taxon>Eukaryota</taxon>
        <taxon>Fungi</taxon>
        <taxon>Dikarya</taxon>
        <taxon>Ascomycota</taxon>
        <taxon>Pezizomycotina</taxon>
        <taxon>Pezizomycetes</taxon>
        <taxon>Pezizales</taxon>
        <taxon>Ascobolaceae</taxon>
        <taxon>Ascobolus</taxon>
    </lineage>
</organism>
<evidence type="ECO:0000313" key="3">
    <source>
        <dbReference type="EMBL" id="RPA71686.1"/>
    </source>
</evidence>
<proteinExistence type="predicted"/>
<feature type="transmembrane region" description="Helical" evidence="2">
    <location>
        <begin position="241"/>
        <end position="259"/>
    </location>
</feature>
<name>A0A3N4HET3_ASCIM</name>
<keyword evidence="4" id="KW-1185">Reference proteome</keyword>
<keyword evidence="2" id="KW-0472">Membrane</keyword>
<dbReference type="Proteomes" id="UP000275078">
    <property type="component" value="Unassembled WGS sequence"/>
</dbReference>
<feature type="transmembrane region" description="Helical" evidence="2">
    <location>
        <begin position="196"/>
        <end position="221"/>
    </location>
</feature>
<feature type="compositionally biased region" description="Basic and acidic residues" evidence="1">
    <location>
        <begin position="104"/>
        <end position="114"/>
    </location>
</feature>
<dbReference type="AlphaFoldDB" id="A0A3N4HET3"/>
<evidence type="ECO:0000256" key="1">
    <source>
        <dbReference type="SAM" id="MobiDB-lite"/>
    </source>
</evidence>
<feature type="region of interest" description="Disordered" evidence="1">
    <location>
        <begin position="1"/>
        <end position="141"/>
    </location>
</feature>
<protein>
    <submittedName>
        <fullName evidence="3">Uncharacterized protein</fullName>
    </submittedName>
</protein>
<feature type="region of interest" description="Disordered" evidence="1">
    <location>
        <begin position="158"/>
        <end position="186"/>
    </location>
</feature>
<sequence>MRVTVAYSAPPTLHVVYPHPEPIGTKTDPSAPENPPPLLAPELERTESQPLSARPCSLQSPPSVADADPELSGEPVFSYIQPPASISPAEPIVPQSRGSTLPPKPEKPALKGRAETIPLTAESSVSSKESSAPETVSRDNIPDTTTLCRRCRCTSTSPANEVREPQSDSTNVEKKPGKSQQEKEVDEKPWGEIAELVLVVAVIAFSSIMLLIAVYNFLLIQGYELGYDSRLVNIIRMLDKGLGWVFFICFEFLEAVGMVKSMLALRYGLVPAAIVEPYRSRGLEEFKAWVDRK</sequence>
<accession>A0A3N4HET3</accession>
<keyword evidence="2" id="KW-0812">Transmembrane</keyword>
<evidence type="ECO:0000313" key="4">
    <source>
        <dbReference type="Proteomes" id="UP000275078"/>
    </source>
</evidence>